<proteinExistence type="predicted"/>
<name>A0AA86P168_9EUKA</name>
<keyword evidence="1" id="KW-0175">Coiled coil</keyword>
<gene>
    <name evidence="2" type="ORF">HINF_LOCUS16853</name>
    <name evidence="3" type="ORF">HINF_LOCUS77029</name>
</gene>
<sequence>MQEFGTSKTNEYQLYICKQSNQISDLLQKQQYILDKSKQDEQNANTNSELISYYKTQINKPKPSTAQPELQIQDPVQALMSRRAQNLLDFPLSSLTISQPINQPTQQPLLQVPIQNNQTVQKSELDELRSQIANQNAIIQQLQFNQSSVFLHFNEQLSNLNKKYELLQSQITTNHSKLQNELKQTQNQISDLKNALNEAFTQLRRIKINSKDVFETKIDQEAKKVVRILSNSYGLGLSRMDEELEDIIKQAEKFK</sequence>
<protein>
    <submittedName>
        <fullName evidence="3">Hypothetical_protein</fullName>
    </submittedName>
</protein>
<evidence type="ECO:0000256" key="1">
    <source>
        <dbReference type="SAM" id="Coils"/>
    </source>
</evidence>
<dbReference type="Proteomes" id="UP001642409">
    <property type="component" value="Unassembled WGS sequence"/>
</dbReference>
<accession>A0AA86P168</accession>
<keyword evidence="4" id="KW-1185">Reference proteome</keyword>
<comment type="caution">
    <text evidence="2">The sequence shown here is derived from an EMBL/GenBank/DDBJ whole genome shotgun (WGS) entry which is preliminary data.</text>
</comment>
<dbReference type="EMBL" id="CAXDID020000738">
    <property type="protein sequence ID" value="CAL6112417.1"/>
    <property type="molecule type" value="Genomic_DNA"/>
</dbReference>
<dbReference type="EMBL" id="CATOUU010000426">
    <property type="protein sequence ID" value="CAI9929208.1"/>
    <property type="molecule type" value="Genomic_DNA"/>
</dbReference>
<evidence type="ECO:0000313" key="2">
    <source>
        <dbReference type="EMBL" id="CAI9929208.1"/>
    </source>
</evidence>
<feature type="coiled-coil region" evidence="1">
    <location>
        <begin position="125"/>
        <end position="209"/>
    </location>
</feature>
<organism evidence="2">
    <name type="scientific">Hexamita inflata</name>
    <dbReference type="NCBI Taxonomy" id="28002"/>
    <lineage>
        <taxon>Eukaryota</taxon>
        <taxon>Metamonada</taxon>
        <taxon>Diplomonadida</taxon>
        <taxon>Hexamitidae</taxon>
        <taxon>Hexamitinae</taxon>
        <taxon>Hexamita</taxon>
    </lineage>
</organism>
<evidence type="ECO:0000313" key="3">
    <source>
        <dbReference type="EMBL" id="CAL6112417.1"/>
    </source>
</evidence>
<evidence type="ECO:0000313" key="4">
    <source>
        <dbReference type="Proteomes" id="UP001642409"/>
    </source>
</evidence>
<reference evidence="3 4" key="2">
    <citation type="submission" date="2024-07" db="EMBL/GenBank/DDBJ databases">
        <authorList>
            <person name="Akdeniz Z."/>
        </authorList>
    </citation>
    <scope>NUCLEOTIDE SEQUENCE [LARGE SCALE GENOMIC DNA]</scope>
</reference>
<dbReference type="AlphaFoldDB" id="A0AA86P168"/>
<reference evidence="2" key="1">
    <citation type="submission" date="2023-06" db="EMBL/GenBank/DDBJ databases">
        <authorList>
            <person name="Kurt Z."/>
        </authorList>
    </citation>
    <scope>NUCLEOTIDE SEQUENCE</scope>
</reference>